<dbReference type="PRINTS" id="PR00508">
    <property type="entry name" value="S21N4MTFRASE"/>
</dbReference>
<dbReference type="GO" id="GO:0008170">
    <property type="term" value="F:N-methyltransferase activity"/>
    <property type="evidence" value="ECO:0007669"/>
    <property type="project" value="InterPro"/>
</dbReference>
<evidence type="ECO:0000256" key="3">
    <source>
        <dbReference type="ARBA" id="ARBA00022679"/>
    </source>
</evidence>
<dbReference type="AlphaFoldDB" id="A0A6G4W777"/>
<gene>
    <name evidence="7" type="ORF">G6N73_04560</name>
</gene>
<dbReference type="EC" id="2.1.1.-" evidence="5"/>
<evidence type="ECO:0000313" key="7">
    <source>
        <dbReference type="EMBL" id="NGO50459.1"/>
    </source>
</evidence>
<dbReference type="Proteomes" id="UP001642900">
    <property type="component" value="Unassembled WGS sequence"/>
</dbReference>
<accession>A0A6G4W777</accession>
<comment type="catalytic activity">
    <reaction evidence="4">
        <text>a 2'-deoxyadenosine in DNA + S-adenosyl-L-methionine = an N(6)-methyl-2'-deoxyadenosine in DNA + S-adenosyl-L-homocysteine + H(+)</text>
        <dbReference type="Rhea" id="RHEA:15197"/>
        <dbReference type="Rhea" id="RHEA-COMP:12418"/>
        <dbReference type="Rhea" id="RHEA-COMP:12419"/>
        <dbReference type="ChEBI" id="CHEBI:15378"/>
        <dbReference type="ChEBI" id="CHEBI:57856"/>
        <dbReference type="ChEBI" id="CHEBI:59789"/>
        <dbReference type="ChEBI" id="CHEBI:90615"/>
        <dbReference type="ChEBI" id="CHEBI:90616"/>
        <dbReference type="EC" id="2.1.1.72"/>
    </reaction>
</comment>
<dbReference type="GO" id="GO:0009007">
    <property type="term" value="F:site-specific DNA-methyltransferase (adenine-specific) activity"/>
    <property type="evidence" value="ECO:0007669"/>
    <property type="project" value="UniProtKB-EC"/>
</dbReference>
<dbReference type="InterPro" id="IPR002941">
    <property type="entry name" value="DNA_methylase_N4/N6"/>
</dbReference>
<dbReference type="InterPro" id="IPR001091">
    <property type="entry name" value="RM_Methyltransferase"/>
</dbReference>
<dbReference type="InterPro" id="IPR029063">
    <property type="entry name" value="SAM-dependent_MTases_sf"/>
</dbReference>
<evidence type="ECO:0000313" key="8">
    <source>
        <dbReference type="Proteomes" id="UP001642900"/>
    </source>
</evidence>
<name>A0A6G4W777_9HYPH</name>
<protein>
    <recommendedName>
        <fullName evidence="5">Methyltransferase</fullName>
        <ecNumber evidence="5">2.1.1.-</ecNumber>
    </recommendedName>
</protein>
<dbReference type="EMBL" id="JAAKZF010000003">
    <property type="protein sequence ID" value="NGO50459.1"/>
    <property type="molecule type" value="Genomic_DNA"/>
</dbReference>
<reference evidence="7 8" key="1">
    <citation type="submission" date="2020-02" db="EMBL/GenBank/DDBJ databases">
        <title>Genome sequence of strain CCNWXJ40-4.</title>
        <authorList>
            <person name="Gao J."/>
            <person name="Sun J."/>
        </authorList>
    </citation>
    <scope>NUCLEOTIDE SEQUENCE [LARGE SCALE GENOMIC DNA]</scope>
    <source>
        <strain evidence="7 8">CCNWXJ 40-4</strain>
    </source>
</reference>
<dbReference type="RefSeq" id="WP_165023979.1">
    <property type="nucleotide sequence ID" value="NZ_JAAKZF010000003.1"/>
</dbReference>
<feature type="domain" description="DNA methylase N-4/N-6" evidence="6">
    <location>
        <begin position="22"/>
        <end position="266"/>
    </location>
</feature>
<evidence type="ECO:0000256" key="5">
    <source>
        <dbReference type="RuleBase" id="RU362026"/>
    </source>
</evidence>
<evidence type="ECO:0000256" key="2">
    <source>
        <dbReference type="ARBA" id="ARBA00022603"/>
    </source>
</evidence>
<dbReference type="GO" id="GO:0032259">
    <property type="term" value="P:methylation"/>
    <property type="evidence" value="ECO:0007669"/>
    <property type="project" value="UniProtKB-KW"/>
</dbReference>
<evidence type="ECO:0000256" key="4">
    <source>
        <dbReference type="ARBA" id="ARBA00047942"/>
    </source>
</evidence>
<keyword evidence="2" id="KW-0489">Methyltransferase</keyword>
<dbReference type="GO" id="GO:0003677">
    <property type="term" value="F:DNA binding"/>
    <property type="evidence" value="ECO:0007669"/>
    <property type="project" value="InterPro"/>
</dbReference>
<dbReference type="PROSITE" id="PS00092">
    <property type="entry name" value="N6_MTASE"/>
    <property type="match status" value="1"/>
</dbReference>
<sequence>MNRLLLGSAVDVLRREITTGSVDMVYSDPPFGNEQVWAGKAGSFDDRWEWSAASAQGWEALNRHSAAAAALLAAVARTAPARAYLGVMAGIVTELRRVLKLTGTLWLHFDDTMGAELRLLCTAIFGPGLEAGTLVWKRTLGGHANAKSFGRVHDTIACYARSPAALWRLWRLGTIGGDPCSPGWEYRFDTFAEAAPLAQGDKERVGYPTQKPVALIEELIRAATLRGNMVLDPTCGSGTALVAAQRLNRNWTGIDLSPDAIATAEKRLEIARPKQAAFDFGEVA</sequence>
<evidence type="ECO:0000259" key="6">
    <source>
        <dbReference type="Pfam" id="PF01555"/>
    </source>
</evidence>
<dbReference type="CDD" id="cd02440">
    <property type="entry name" value="AdoMet_MTases"/>
    <property type="match status" value="1"/>
</dbReference>
<keyword evidence="3" id="KW-0808">Transferase</keyword>
<comment type="similarity">
    <text evidence="1 5">Belongs to the N(4)/N(6)-methyltransferase family.</text>
</comment>
<dbReference type="Gene3D" id="3.40.50.150">
    <property type="entry name" value="Vaccinia Virus protein VP39"/>
    <property type="match status" value="1"/>
</dbReference>
<proteinExistence type="inferred from homology"/>
<evidence type="ECO:0000256" key="1">
    <source>
        <dbReference type="ARBA" id="ARBA00006594"/>
    </source>
</evidence>
<keyword evidence="8" id="KW-1185">Reference proteome</keyword>
<organism evidence="7 8">
    <name type="scientific">Allomesorhizobium camelthorni</name>
    <dbReference type="NCBI Taxonomy" id="475069"/>
    <lineage>
        <taxon>Bacteria</taxon>
        <taxon>Pseudomonadati</taxon>
        <taxon>Pseudomonadota</taxon>
        <taxon>Alphaproteobacteria</taxon>
        <taxon>Hyphomicrobiales</taxon>
        <taxon>Phyllobacteriaceae</taxon>
        <taxon>Allomesorhizobium</taxon>
    </lineage>
</organism>
<dbReference type="Pfam" id="PF01555">
    <property type="entry name" value="N6_N4_Mtase"/>
    <property type="match status" value="1"/>
</dbReference>
<dbReference type="SUPFAM" id="SSF53335">
    <property type="entry name" value="S-adenosyl-L-methionine-dependent methyltransferases"/>
    <property type="match status" value="1"/>
</dbReference>
<dbReference type="InterPro" id="IPR002052">
    <property type="entry name" value="DNA_methylase_N6_adenine_CS"/>
</dbReference>
<comment type="caution">
    <text evidence="7">The sequence shown here is derived from an EMBL/GenBank/DDBJ whole genome shotgun (WGS) entry which is preliminary data.</text>
</comment>